<comment type="caution">
    <text evidence="1">The sequence shown here is derived from an EMBL/GenBank/DDBJ whole genome shotgun (WGS) entry which is preliminary data.</text>
</comment>
<proteinExistence type="predicted"/>
<dbReference type="Proteomes" id="UP000233332">
    <property type="component" value="Unassembled WGS sequence"/>
</dbReference>
<keyword evidence="2" id="KW-1185">Reference proteome</keyword>
<name>A0A2N3L704_9PROT</name>
<dbReference type="EMBL" id="NXGX01000004">
    <property type="protein sequence ID" value="PKR58599.1"/>
    <property type="molecule type" value="Genomic_DNA"/>
</dbReference>
<organism evidence="1 2">
    <name type="scientific">Thalassospira lohafexi</name>
    <dbReference type="NCBI Taxonomy" id="744227"/>
    <lineage>
        <taxon>Bacteria</taxon>
        <taxon>Pseudomonadati</taxon>
        <taxon>Pseudomonadota</taxon>
        <taxon>Alphaproteobacteria</taxon>
        <taxon>Rhodospirillales</taxon>
        <taxon>Thalassospiraceae</taxon>
        <taxon>Thalassospira</taxon>
    </lineage>
</organism>
<evidence type="ECO:0008006" key="3">
    <source>
        <dbReference type="Google" id="ProtNLM"/>
    </source>
</evidence>
<accession>A0A2N3L704</accession>
<gene>
    <name evidence="1" type="ORF">COO92_12125</name>
</gene>
<dbReference type="AlphaFoldDB" id="A0A2N3L704"/>
<reference evidence="1 2" key="1">
    <citation type="submission" date="2017-09" db="EMBL/GenBank/DDBJ databases">
        <title>Biodiversity and function of Thalassospira species in the particle-attached aromatic-hydrocarbon-degrading consortia from the surface seawater of the China South Sea.</title>
        <authorList>
            <person name="Dong C."/>
            <person name="Lai Q."/>
            <person name="Shao Z."/>
        </authorList>
    </citation>
    <scope>NUCLEOTIDE SEQUENCE [LARGE SCALE GENOMIC DNA]</scope>
    <source>
        <strain evidence="1 2">139Z-12</strain>
    </source>
</reference>
<evidence type="ECO:0000313" key="1">
    <source>
        <dbReference type="EMBL" id="PKR58599.1"/>
    </source>
</evidence>
<dbReference type="RefSeq" id="WP_101302613.1">
    <property type="nucleotide sequence ID" value="NZ_NXGX01000004.1"/>
</dbReference>
<evidence type="ECO:0000313" key="2">
    <source>
        <dbReference type="Proteomes" id="UP000233332"/>
    </source>
</evidence>
<protein>
    <recommendedName>
        <fullName evidence="3">STAS/SEC14 domain-containing protein</fullName>
    </recommendedName>
</protein>
<sequence length="136" mass="15549">MFRSSMPAHDIVLFEMIGRQSPADGKAYIKALYDLSERSQPALLIMRVKGMTEQDHETRKQAAAWFKQNRDRLTVFAKGVIRVEQDHHHGGGHLHDHAEKVENSNFARMLPFPMKHARTLDSAFEMAKNWPPELGG</sequence>